<dbReference type="Pfam" id="PF12773">
    <property type="entry name" value="DZR"/>
    <property type="match status" value="1"/>
</dbReference>
<feature type="transmembrane region" description="Helical" evidence="1">
    <location>
        <begin position="100"/>
        <end position="120"/>
    </location>
</feature>
<dbReference type="RefSeq" id="WP_073305707.1">
    <property type="nucleotide sequence ID" value="NZ_FRAW01000031.1"/>
</dbReference>
<keyword evidence="5" id="KW-1185">Reference proteome</keyword>
<keyword evidence="1" id="KW-1133">Transmembrane helix</keyword>
<dbReference type="EMBL" id="FRAW01000031">
    <property type="protein sequence ID" value="SHL05131.1"/>
    <property type="molecule type" value="Genomic_DNA"/>
</dbReference>
<sequence>MYCNQCGKEIANETEFCTYCGASVGKVCTECGSPIFEGSHFCVKCGKGINASCLKCGKELESGVRFCPVCGTDSMKKVRKIGTSSAAANSPILQNMNVDLILKISIFVLLGIPLILIMIAPGCRFNGFKLIANIFKMMDHVPEDIIYVIWVAVFLELGTLCAVKTARNSHNFILFAVLSGLTLIFTILIGVVTDIELIGMLVTTIILLACASVLSFILQKRQ</sequence>
<feature type="domain" description="DZANK-type" evidence="2">
    <location>
        <begin position="3"/>
        <end position="46"/>
    </location>
</feature>
<evidence type="ECO:0000313" key="4">
    <source>
        <dbReference type="EMBL" id="SHL05131.1"/>
    </source>
</evidence>
<evidence type="ECO:0000256" key="1">
    <source>
        <dbReference type="SAM" id="Phobius"/>
    </source>
</evidence>
<accession>A0A1M6XGR0</accession>
<evidence type="ECO:0000313" key="5">
    <source>
        <dbReference type="Proteomes" id="UP000184275"/>
    </source>
</evidence>
<feature type="domain" description="Zinc-ribbon" evidence="3">
    <location>
        <begin position="53"/>
        <end position="72"/>
    </location>
</feature>
<keyword evidence="1" id="KW-0812">Transmembrane</keyword>
<reference evidence="5" key="1">
    <citation type="submission" date="2016-11" db="EMBL/GenBank/DDBJ databases">
        <authorList>
            <person name="Varghese N."/>
            <person name="Submissions S."/>
        </authorList>
    </citation>
    <scope>NUCLEOTIDE SEQUENCE [LARGE SCALE GENOMIC DNA]</scope>
    <source>
        <strain evidence="5">UWOS</strain>
    </source>
</reference>
<evidence type="ECO:0000259" key="3">
    <source>
        <dbReference type="Pfam" id="PF13240"/>
    </source>
</evidence>
<feature type="transmembrane region" description="Helical" evidence="1">
    <location>
        <begin position="198"/>
        <end position="218"/>
    </location>
</feature>
<feature type="transmembrane region" description="Helical" evidence="1">
    <location>
        <begin position="145"/>
        <end position="163"/>
    </location>
</feature>
<evidence type="ECO:0000259" key="2">
    <source>
        <dbReference type="Pfam" id="PF12773"/>
    </source>
</evidence>
<dbReference type="Proteomes" id="UP000184275">
    <property type="component" value="Unassembled WGS sequence"/>
</dbReference>
<gene>
    <name evidence="4" type="ORF">SAMN05720469_13118</name>
</gene>
<dbReference type="InterPro" id="IPR025874">
    <property type="entry name" value="DZR"/>
</dbReference>
<organism evidence="4 5">
    <name type="scientific">Fibrobacter intestinalis</name>
    <dbReference type="NCBI Taxonomy" id="28122"/>
    <lineage>
        <taxon>Bacteria</taxon>
        <taxon>Pseudomonadati</taxon>
        <taxon>Fibrobacterota</taxon>
        <taxon>Fibrobacteria</taxon>
        <taxon>Fibrobacterales</taxon>
        <taxon>Fibrobacteraceae</taxon>
        <taxon>Fibrobacter</taxon>
    </lineage>
</organism>
<dbReference type="Pfam" id="PF13240">
    <property type="entry name" value="Zn_Ribbon_1"/>
    <property type="match status" value="1"/>
</dbReference>
<dbReference type="InterPro" id="IPR026870">
    <property type="entry name" value="Zinc_ribbon_dom"/>
</dbReference>
<feature type="transmembrane region" description="Helical" evidence="1">
    <location>
        <begin position="172"/>
        <end position="192"/>
    </location>
</feature>
<protein>
    <submittedName>
        <fullName evidence="4">Zinc-ribbon domain-containing protein</fullName>
    </submittedName>
</protein>
<proteinExistence type="predicted"/>
<keyword evidence="1" id="KW-0472">Membrane</keyword>
<name>A0A1M6XGR0_9BACT</name>
<dbReference type="AlphaFoldDB" id="A0A1M6XGR0"/>